<keyword evidence="1" id="KW-0472">Membrane</keyword>
<organism evidence="4 5">
    <name type="scientific">Branchiostoma belcheri</name>
    <name type="common">Amphioxus</name>
    <dbReference type="NCBI Taxonomy" id="7741"/>
    <lineage>
        <taxon>Eukaryota</taxon>
        <taxon>Metazoa</taxon>
        <taxon>Chordata</taxon>
        <taxon>Cephalochordata</taxon>
        <taxon>Leptocardii</taxon>
        <taxon>Amphioxiformes</taxon>
        <taxon>Branchiostomatidae</taxon>
        <taxon>Branchiostoma</taxon>
    </lineage>
</organism>
<reference evidence="5" key="1">
    <citation type="submission" date="2025-08" db="UniProtKB">
        <authorList>
            <consortium name="RefSeq"/>
        </authorList>
    </citation>
    <scope>IDENTIFICATION</scope>
    <source>
        <tissue evidence="5">Gonad</tissue>
    </source>
</reference>
<name>A0A6P4ZWE9_BRABE</name>
<dbReference type="Proteomes" id="UP000515135">
    <property type="component" value="Unplaced"/>
</dbReference>
<dbReference type="GeneID" id="109478259"/>
<keyword evidence="1" id="KW-0812">Transmembrane</keyword>
<keyword evidence="1" id="KW-1133">Transmembrane helix</keyword>
<dbReference type="InterPro" id="IPR035234">
    <property type="entry name" value="IgGFc-bd_N"/>
</dbReference>
<proteinExistence type="predicted"/>
<keyword evidence="2" id="KW-0732">Signal</keyword>
<evidence type="ECO:0000256" key="1">
    <source>
        <dbReference type="SAM" id="Phobius"/>
    </source>
</evidence>
<keyword evidence="4" id="KW-1185">Reference proteome</keyword>
<evidence type="ECO:0000256" key="2">
    <source>
        <dbReference type="SAM" id="SignalP"/>
    </source>
</evidence>
<gene>
    <name evidence="5" type="primary">LOC109478259</name>
</gene>
<dbReference type="Pfam" id="PF17517">
    <property type="entry name" value="IgGFc_binding"/>
    <property type="match status" value="1"/>
</dbReference>
<accession>A0A6P4ZWE9</accession>
<feature type="transmembrane region" description="Helical" evidence="1">
    <location>
        <begin position="552"/>
        <end position="574"/>
    </location>
</feature>
<feature type="domain" description="IgGFc-binding protein N-terminal" evidence="3">
    <location>
        <begin position="127"/>
        <end position="433"/>
    </location>
</feature>
<dbReference type="PANTHER" id="PTHR46534:SF1">
    <property type="entry name" value="IGGFC-BINDING PROTEIN N-TERMINAL DOMAIN-CONTAINING PROTEIN"/>
    <property type="match status" value="1"/>
</dbReference>
<dbReference type="AlphaFoldDB" id="A0A6P4ZWE9"/>
<evidence type="ECO:0000259" key="3">
    <source>
        <dbReference type="Pfam" id="PF17517"/>
    </source>
</evidence>
<feature type="chain" id="PRO_5028429548" evidence="2">
    <location>
        <begin position="27"/>
        <end position="581"/>
    </location>
</feature>
<dbReference type="PANTHER" id="PTHR46534">
    <property type="entry name" value="IGGFC_BINDING DOMAIN-CONTAINING PROTEIN"/>
    <property type="match status" value="1"/>
</dbReference>
<feature type="signal peptide" evidence="2">
    <location>
        <begin position="1"/>
        <end position="26"/>
    </location>
</feature>
<sequence length="581" mass="63520">MARRFPVPRFPVPLLALAAVITCSLAYRDNQGTEFILTFPENFQRQLHNPKLFITTQSLTGASVTISLPSTGFTTGVTASYGSVTQVELDRAAVELRGSQKSDKAVHITSNVEIVVYGVFAEHASSDAYLALPTDVMGMEYYVPCTTIVRNWNEEGFVDIPSEFGIAGIRDGTTVTIYPSQTVTFDGQNYAQGQPFTVQLNRFETLQVQSTEDLTGSRITATQPVSVLSGNLFAVIGNGQSGTGDHVVEMIPPVDTWGKEFVTTPLTKHTGGDLFRVVAARDFTQVVVTNENTMTLNAGEWWEFDVPSNEYRHVTSNEPVLLVQYSKTGKVDNTETDPFMMVIPPVAQFESEYTFATVDLIADPTISTHHVNLVIRAADKAGLRLDGKVLPGNTVWHAVPGTNYEATLLTISGGTHRVVHISPIATFGLFSYGYTQPESYGYPGGLRLAQIAAFCSVTNPVANDRVDNDCDGRVDEELPNGVDDDGDGLIDEDIASGTCYDDREQYKVCVEQQVQNCKNQVLNTLGVIKRSKREAQPAVEYETPIRYSYGNLVAAVGVVACGSIMVIAMATIYLKEKRRLQ</sequence>
<dbReference type="OrthoDB" id="6236007at2759"/>
<dbReference type="RefSeq" id="XP_019635272.1">
    <property type="nucleotide sequence ID" value="XM_019779713.1"/>
</dbReference>
<evidence type="ECO:0000313" key="4">
    <source>
        <dbReference type="Proteomes" id="UP000515135"/>
    </source>
</evidence>
<protein>
    <submittedName>
        <fullName evidence="5">IgGFc-binding protein-like</fullName>
    </submittedName>
</protein>
<evidence type="ECO:0000313" key="5">
    <source>
        <dbReference type="RefSeq" id="XP_019635272.1"/>
    </source>
</evidence>
<dbReference type="KEGG" id="bbel:109478259"/>